<proteinExistence type="predicted"/>
<accession>A0A8B8CF43</accession>
<dbReference type="Proteomes" id="UP000694844">
    <property type="component" value="Chromosome 2"/>
</dbReference>
<protein>
    <submittedName>
        <fullName evidence="3">Uncharacterized protein LOC111118967</fullName>
    </submittedName>
</protein>
<dbReference type="RefSeq" id="XP_022314408.1">
    <property type="nucleotide sequence ID" value="XM_022458700.1"/>
</dbReference>
<feature type="region of interest" description="Disordered" evidence="1">
    <location>
        <begin position="159"/>
        <end position="220"/>
    </location>
</feature>
<evidence type="ECO:0000313" key="3">
    <source>
        <dbReference type="RefSeq" id="XP_022314408.1"/>
    </source>
</evidence>
<organism evidence="2 3">
    <name type="scientific">Crassostrea virginica</name>
    <name type="common">Eastern oyster</name>
    <dbReference type="NCBI Taxonomy" id="6565"/>
    <lineage>
        <taxon>Eukaryota</taxon>
        <taxon>Metazoa</taxon>
        <taxon>Spiralia</taxon>
        <taxon>Lophotrochozoa</taxon>
        <taxon>Mollusca</taxon>
        <taxon>Bivalvia</taxon>
        <taxon>Autobranchia</taxon>
        <taxon>Pteriomorphia</taxon>
        <taxon>Ostreida</taxon>
        <taxon>Ostreoidea</taxon>
        <taxon>Ostreidae</taxon>
        <taxon>Crassostrea</taxon>
    </lineage>
</organism>
<evidence type="ECO:0000313" key="2">
    <source>
        <dbReference type="Proteomes" id="UP000694844"/>
    </source>
</evidence>
<dbReference type="GeneID" id="111118967"/>
<sequence length="393" mass="44624">MPTASQAMIVMTGEGEDPRIPRRRYGRSCELSVASYDMDMAMRLKNIGYLNQGITGMGISDQNYANMATVLKRLSTNQGTYDPVRRVYRWEVSNAYPERRPQTRSSDSNSIENMVCIPERERAKLDRARKEFNLPKLSGPGSHSTPNALVEDARLGERKVTRSRSLVPSSNHGNATTLPSTARSSRGVRSKFVLTSDGRRKVSVESVHEQQQQAGDNTKNLPTEAEVQPKRLSLLEDIKKTVNYDCRVHPAMYMRKHRPPPNPFAVCLSLRENDDYTHTEVKDVLESQIGLKVRSVQYDPLSIRSSDPDVGTRWIVTYATPAECEFVASKGLEVNGDKIAIKLLDDVINCECEAYILHKEEERQRRIAEEAHMIYKERKRQKKQKFVCSSTQT</sequence>
<reference evidence="3" key="1">
    <citation type="submission" date="2025-08" db="UniProtKB">
        <authorList>
            <consortium name="RefSeq"/>
        </authorList>
    </citation>
    <scope>IDENTIFICATION</scope>
    <source>
        <tissue evidence="3">Whole sample</tissue>
    </source>
</reference>
<feature type="compositionally biased region" description="Basic and acidic residues" evidence="1">
    <location>
        <begin position="197"/>
        <end position="208"/>
    </location>
</feature>
<name>A0A8B8CF43_CRAVI</name>
<gene>
    <name evidence="3" type="primary">LOC111118967</name>
</gene>
<feature type="compositionally biased region" description="Polar residues" evidence="1">
    <location>
        <begin position="163"/>
        <end position="184"/>
    </location>
</feature>
<dbReference type="AlphaFoldDB" id="A0A8B8CF43"/>
<keyword evidence="2" id="KW-1185">Reference proteome</keyword>
<dbReference type="OrthoDB" id="6076093at2759"/>
<evidence type="ECO:0000256" key="1">
    <source>
        <dbReference type="SAM" id="MobiDB-lite"/>
    </source>
</evidence>
<dbReference type="KEGG" id="cvn:111118967"/>